<reference evidence="2 3" key="1">
    <citation type="submission" date="2023-01" db="EMBL/GenBank/DDBJ databases">
        <title>Analysis of 21 Apiospora genomes using comparative genomics revels a genus with tremendous synthesis potential of carbohydrate active enzymes and secondary metabolites.</title>
        <authorList>
            <person name="Sorensen T."/>
        </authorList>
    </citation>
    <scope>NUCLEOTIDE SEQUENCE [LARGE SCALE GENOMIC DNA]</scope>
    <source>
        <strain evidence="2 3">CBS 33761</strain>
    </source>
</reference>
<dbReference type="PANTHER" id="PTHR24148:SF73">
    <property type="entry name" value="HET DOMAIN PROTEIN (AFU_ORTHOLOGUE AFUA_8G01020)"/>
    <property type="match status" value="1"/>
</dbReference>
<protein>
    <submittedName>
        <fullName evidence="2">HET-domain-containing protein</fullName>
    </submittedName>
</protein>
<dbReference type="Pfam" id="PF06985">
    <property type="entry name" value="HET"/>
    <property type="match status" value="1"/>
</dbReference>
<gene>
    <name evidence="2" type="ORF">PG993_008270</name>
</gene>
<dbReference type="Pfam" id="PF26639">
    <property type="entry name" value="Het-6_barrel"/>
    <property type="match status" value="1"/>
</dbReference>
<organism evidence="2 3">
    <name type="scientific">Apiospora rasikravindrae</name>
    <dbReference type="NCBI Taxonomy" id="990691"/>
    <lineage>
        <taxon>Eukaryota</taxon>
        <taxon>Fungi</taxon>
        <taxon>Dikarya</taxon>
        <taxon>Ascomycota</taxon>
        <taxon>Pezizomycotina</taxon>
        <taxon>Sordariomycetes</taxon>
        <taxon>Xylariomycetidae</taxon>
        <taxon>Amphisphaeriales</taxon>
        <taxon>Apiosporaceae</taxon>
        <taxon>Apiospora</taxon>
    </lineage>
</organism>
<evidence type="ECO:0000259" key="1">
    <source>
        <dbReference type="Pfam" id="PF06985"/>
    </source>
</evidence>
<keyword evidence="3" id="KW-1185">Reference proteome</keyword>
<dbReference type="EMBL" id="JAQQWK010000006">
    <property type="protein sequence ID" value="KAK8039859.1"/>
    <property type="molecule type" value="Genomic_DNA"/>
</dbReference>
<dbReference type="PANTHER" id="PTHR24148">
    <property type="entry name" value="ANKYRIN REPEAT DOMAIN-CONTAINING PROTEIN 39 HOMOLOG-RELATED"/>
    <property type="match status" value="1"/>
</dbReference>
<dbReference type="InterPro" id="IPR010730">
    <property type="entry name" value="HET"/>
</dbReference>
<evidence type="ECO:0000313" key="2">
    <source>
        <dbReference type="EMBL" id="KAK8039859.1"/>
    </source>
</evidence>
<comment type="caution">
    <text evidence="2">The sequence shown here is derived from an EMBL/GenBank/DDBJ whole genome shotgun (WGS) entry which is preliminary data.</text>
</comment>
<sequence>MSATNRIHRALGDASRQTRLVTIDPFDPEFDRVMVCRTETFQLEGDDRPPYKALSYQWNALEGTKDIFLNKSLIEITNNLYRALVQFRGDATVRYLWVDALCIDQNNLDEKRHQIPLMGRIFSYAEEVLVWLMDRKMNCFDGENLVNYLESWIRATISAQGNPAVESLNSDQRPFSLCGDDSLFRFTGLRLDAFPPAISPPFDKERWTELCSLWDCPYWGRVWIIQEIMLSKKARCYWGRLPSISKAELSPLTQSEEYGIKLQAILLHAIIPPAVTKLSLLYGTKVTSGLSMSLADVVDLTSGSTATDPRDRVYGLLGLVDSQNMIEPDYDLTTAETYTCFATAEITRTNSLDVCFLSCGLDDRKTPDLPTWVPDLAITKYAEPFSLLKNLRGLCSAAGQNTLMMPTSNSGHMLSVKGWRATARIHLVETKLLGKPLFETLQSFYSDVMKSLSDFSRINQLPSGLPVLEIIFRTVVLDTSRYTAPHNLTRDELHAAQLREHFEQFCVVLGGFNEKRSAADQEACDFPLPSQEEFWGASGDLFEMKEEFESRNSIFNNVGLMLLCGDMMKSNDLFWTEDGYMGLATHGVQPGDIVCVLTGACIPVVLRPKDGRFMLVGECYCFGFMHGEATKGGDPEVFEII</sequence>
<accession>A0ABR1T1Q4</accession>
<proteinExistence type="predicted"/>
<dbReference type="Proteomes" id="UP001444661">
    <property type="component" value="Unassembled WGS sequence"/>
</dbReference>
<name>A0ABR1T1Q4_9PEZI</name>
<feature type="domain" description="Heterokaryon incompatibility" evidence="1">
    <location>
        <begin position="51"/>
        <end position="227"/>
    </location>
</feature>
<dbReference type="InterPro" id="IPR052895">
    <property type="entry name" value="HetReg/Transcr_Mod"/>
</dbReference>
<evidence type="ECO:0000313" key="3">
    <source>
        <dbReference type="Proteomes" id="UP001444661"/>
    </source>
</evidence>